<dbReference type="SMART" id="SM00248">
    <property type="entry name" value="ANK"/>
    <property type="match status" value="2"/>
</dbReference>
<keyword evidence="11 14" id="KW-0040">ANK repeat</keyword>
<dbReference type="GO" id="GO:0044231">
    <property type="term" value="C:host cell presynaptic membrane"/>
    <property type="evidence" value="ECO:0007669"/>
    <property type="project" value="UniProtKB-KW"/>
</dbReference>
<dbReference type="SUPFAM" id="SSF48403">
    <property type="entry name" value="Ankyrin repeat"/>
    <property type="match status" value="1"/>
</dbReference>
<keyword evidence="5" id="KW-0964">Secreted</keyword>
<dbReference type="InterPro" id="IPR011320">
    <property type="entry name" value="RNase_H1_N"/>
</dbReference>
<dbReference type="Gene3D" id="1.25.40.20">
    <property type="entry name" value="Ankyrin repeat-containing domain"/>
    <property type="match status" value="1"/>
</dbReference>
<keyword evidence="12" id="KW-1053">Target membrane</keyword>
<dbReference type="Pfam" id="PF01693">
    <property type="entry name" value="Cauli_VI"/>
    <property type="match status" value="1"/>
</dbReference>
<proteinExistence type="inferred from homology"/>
<keyword evidence="7" id="KW-0132">Cell division</keyword>
<evidence type="ECO:0000313" key="18">
    <source>
        <dbReference type="EMBL" id="CAL1269270.1"/>
    </source>
</evidence>
<feature type="repeat" description="ANK" evidence="14">
    <location>
        <begin position="343"/>
        <end position="366"/>
    </location>
</feature>
<dbReference type="InterPro" id="IPR002110">
    <property type="entry name" value="Ankyrin_rpt"/>
</dbReference>
<evidence type="ECO:0000256" key="1">
    <source>
        <dbReference type="ARBA" id="ARBA00004175"/>
    </source>
</evidence>
<organism evidence="18 19">
    <name type="scientific">Larinioides sclopetarius</name>
    <dbReference type="NCBI Taxonomy" id="280406"/>
    <lineage>
        <taxon>Eukaryota</taxon>
        <taxon>Metazoa</taxon>
        <taxon>Ecdysozoa</taxon>
        <taxon>Arthropoda</taxon>
        <taxon>Chelicerata</taxon>
        <taxon>Arachnida</taxon>
        <taxon>Araneae</taxon>
        <taxon>Araneomorphae</taxon>
        <taxon>Entelegynae</taxon>
        <taxon>Araneoidea</taxon>
        <taxon>Araneidae</taxon>
        <taxon>Larinioides</taxon>
    </lineage>
</organism>
<feature type="region of interest" description="Disordered" evidence="15">
    <location>
        <begin position="1"/>
        <end position="23"/>
    </location>
</feature>
<evidence type="ECO:0000256" key="4">
    <source>
        <dbReference type="ARBA" id="ARBA00022483"/>
    </source>
</evidence>
<dbReference type="PROSITE" id="PS50297">
    <property type="entry name" value="ANK_REP_REGION"/>
    <property type="match status" value="1"/>
</dbReference>
<dbReference type="PANTHER" id="PTHR12349">
    <property type="entry name" value="ANKYRIN REPEAT AND LEM DOMAIN-CONTAINING PROTEIN 2"/>
    <property type="match status" value="1"/>
</dbReference>
<dbReference type="InterPro" id="IPR056237">
    <property type="entry name" value="ANKLE2_3rd"/>
</dbReference>
<keyword evidence="8" id="KW-0800">Toxin</keyword>
<feature type="region of interest" description="Disordered" evidence="15">
    <location>
        <begin position="593"/>
        <end position="619"/>
    </location>
</feature>
<keyword evidence="10" id="KW-0638">Presynaptic neurotoxin</keyword>
<dbReference type="Pfam" id="PF24567">
    <property type="entry name" value="ANKLE2_3rd"/>
    <property type="match status" value="1"/>
</dbReference>
<comment type="subcellular location">
    <subcellularLocation>
        <location evidence="2">Secreted</location>
    </subcellularLocation>
    <subcellularLocation>
        <location evidence="1">Target cell membrane</location>
    </subcellularLocation>
</comment>
<evidence type="ECO:0000256" key="5">
    <source>
        <dbReference type="ARBA" id="ARBA00022525"/>
    </source>
</evidence>
<keyword evidence="4" id="KW-0268">Exocytosis</keyword>
<keyword evidence="9" id="KW-0528">Neurotoxin</keyword>
<evidence type="ECO:0000256" key="10">
    <source>
        <dbReference type="ARBA" id="ARBA00023028"/>
    </source>
</evidence>
<comment type="similarity">
    <text evidence="3">Belongs to the ANKLE2 family.</text>
</comment>
<feature type="domain" description="Ribonuclease H1 N-terminal" evidence="16">
    <location>
        <begin position="165"/>
        <end position="215"/>
    </location>
</feature>
<evidence type="ECO:0000256" key="7">
    <source>
        <dbReference type="ARBA" id="ARBA00022618"/>
    </source>
</evidence>
<dbReference type="Gene3D" id="3.40.970.10">
    <property type="entry name" value="Ribonuclease H1, N-terminal domain"/>
    <property type="match status" value="1"/>
</dbReference>
<name>A0AAV1ZG60_9ARAC</name>
<dbReference type="AlphaFoldDB" id="A0AAV1ZG60"/>
<dbReference type="GO" id="GO:0006887">
    <property type="term" value="P:exocytosis"/>
    <property type="evidence" value="ECO:0007669"/>
    <property type="project" value="UniProtKB-KW"/>
</dbReference>
<evidence type="ECO:0000256" key="3">
    <source>
        <dbReference type="ARBA" id="ARBA00007597"/>
    </source>
</evidence>
<evidence type="ECO:0000259" key="16">
    <source>
        <dbReference type="Pfam" id="PF01693"/>
    </source>
</evidence>
<evidence type="ECO:0000256" key="9">
    <source>
        <dbReference type="ARBA" id="ARBA00022699"/>
    </source>
</evidence>
<accession>A0AAV1ZG60</accession>
<feature type="compositionally biased region" description="Polar residues" evidence="15">
    <location>
        <begin position="1"/>
        <end position="16"/>
    </location>
</feature>
<evidence type="ECO:0000256" key="15">
    <source>
        <dbReference type="SAM" id="MobiDB-lite"/>
    </source>
</evidence>
<comment type="caution">
    <text evidence="18">The sequence shown here is derived from an EMBL/GenBank/DDBJ whole genome shotgun (WGS) entry which is preliminary data.</text>
</comment>
<evidence type="ECO:0000256" key="8">
    <source>
        <dbReference type="ARBA" id="ARBA00022656"/>
    </source>
</evidence>
<dbReference type="InterPro" id="IPR036770">
    <property type="entry name" value="Ankyrin_rpt-contain_sf"/>
</dbReference>
<evidence type="ECO:0000256" key="12">
    <source>
        <dbReference type="ARBA" id="ARBA00023298"/>
    </source>
</evidence>
<keyword evidence="6" id="KW-1052">Target cell membrane</keyword>
<evidence type="ECO:0008006" key="20">
    <source>
        <dbReference type="Google" id="ProtNLM"/>
    </source>
</evidence>
<keyword evidence="19" id="KW-1185">Reference proteome</keyword>
<dbReference type="Pfam" id="PF12796">
    <property type="entry name" value="Ank_2"/>
    <property type="match status" value="1"/>
</dbReference>
<evidence type="ECO:0000313" key="19">
    <source>
        <dbReference type="Proteomes" id="UP001497382"/>
    </source>
</evidence>
<dbReference type="Proteomes" id="UP001497382">
    <property type="component" value="Unassembled WGS sequence"/>
</dbReference>
<feature type="domain" description="ANKLE2 third alpha/beta" evidence="17">
    <location>
        <begin position="409"/>
        <end position="518"/>
    </location>
</feature>
<dbReference type="GO" id="GO:0090729">
    <property type="term" value="F:toxin activity"/>
    <property type="evidence" value="ECO:0007669"/>
    <property type="project" value="UniProtKB-KW"/>
</dbReference>
<sequence length="703" mass="79627">MTPASGKTESSSNISNMGEPCGDSLTSQIDGDILGLSDLFSRLSVSDNSNNSFICKKSNLTDERHNNPKKKSSFFNYDSFIDKNSNFADNEIIIDRNSNFAEKKDSYIDKKNFSNDNNSGSIDQKGFLASNPAGILNNDNKPCIAIGDTGIMQKAEIVAKKDSTKYYAVALPVGMESSEEGSLIYTDLKDALKAIKTYKGARFKEFTNKEDALKYTFESLEKVEKKKSSEDERLKHRTSQELCKIRKMIERGDEVGFAREIWMHPRTLVAEVDIPTIMQHGVRFNALHVAAKCNKPLICQLILDVLENPHFAESLYPDESPSMRFRRMYQIRDLYLNTGTQKTGDTPLHYAAKFGCIDCCKVLLSHPQCDIDKRNVDGFTARETVCSRLNSVPSNLKEDMEAVFEEGMVYVPVLKSNNDVSPSIVGKPCSCKDIDRCASLLIDEDPKLSLKAFAGPMSPKQAQQFYKALKNPSSPKYSPFTPEEQGEIFKIKRTDPEKGVERIGRHLAEDMKVDWQEYFPDFNVFANFATKEGLDILEARLRKLHHGEPFLTFAAEEPAEQSIALVHQFPSHVNPLKHRVNVLYSLSSKAKKDEDFNTPPSSPEFITPPTSPCGSPERESKKPVFLNGSCFSKLDIQIYQAIQDYDFNPDEYPNVSKWKLLVSTEMKIHSTMKHQFSQHKEFPSHKSRIFRKEFKPSTRKKLF</sequence>
<reference evidence="18 19" key="1">
    <citation type="submission" date="2024-04" db="EMBL/GenBank/DDBJ databases">
        <authorList>
            <person name="Rising A."/>
            <person name="Reimegard J."/>
            <person name="Sonavane S."/>
            <person name="Akerstrom W."/>
            <person name="Nylinder S."/>
            <person name="Hedman E."/>
            <person name="Kallberg Y."/>
        </authorList>
    </citation>
    <scope>NUCLEOTIDE SEQUENCE [LARGE SCALE GENOMIC DNA]</scope>
</reference>
<dbReference type="InterPro" id="IPR037056">
    <property type="entry name" value="RNase_H1_N_sf"/>
</dbReference>
<evidence type="ECO:0000256" key="2">
    <source>
        <dbReference type="ARBA" id="ARBA00004613"/>
    </source>
</evidence>
<dbReference type="GO" id="GO:0051301">
    <property type="term" value="P:cell division"/>
    <property type="evidence" value="ECO:0007669"/>
    <property type="project" value="UniProtKB-KW"/>
</dbReference>
<keyword evidence="12" id="KW-0472">Membrane</keyword>
<dbReference type="GO" id="GO:0005576">
    <property type="term" value="C:extracellular region"/>
    <property type="evidence" value="ECO:0007669"/>
    <property type="project" value="UniProtKB-SubCell"/>
</dbReference>
<evidence type="ECO:0000259" key="17">
    <source>
        <dbReference type="Pfam" id="PF24567"/>
    </source>
</evidence>
<protein>
    <recommendedName>
        <fullName evidence="20">Ankyrin repeat and LEM domain-containing protein 2</fullName>
    </recommendedName>
</protein>
<evidence type="ECO:0000256" key="14">
    <source>
        <dbReference type="PROSITE-ProRule" id="PRU00023"/>
    </source>
</evidence>
<dbReference type="EMBL" id="CAXIEN010000039">
    <property type="protein sequence ID" value="CAL1269270.1"/>
    <property type="molecule type" value="Genomic_DNA"/>
</dbReference>
<evidence type="ECO:0000256" key="13">
    <source>
        <dbReference type="ARBA" id="ARBA00023306"/>
    </source>
</evidence>
<evidence type="ECO:0000256" key="6">
    <source>
        <dbReference type="ARBA" id="ARBA00022537"/>
    </source>
</evidence>
<dbReference type="GO" id="GO:0044218">
    <property type="term" value="C:other organism cell membrane"/>
    <property type="evidence" value="ECO:0007669"/>
    <property type="project" value="UniProtKB-KW"/>
</dbReference>
<evidence type="ECO:0000256" key="11">
    <source>
        <dbReference type="ARBA" id="ARBA00023043"/>
    </source>
</evidence>
<keyword evidence="13" id="KW-0131">Cell cycle</keyword>
<dbReference type="PROSITE" id="PS50088">
    <property type="entry name" value="ANK_REPEAT"/>
    <property type="match status" value="1"/>
</dbReference>
<gene>
    <name evidence="18" type="ORF">LARSCL_LOCUS4647</name>
</gene>
<dbReference type="PANTHER" id="PTHR12349:SF4">
    <property type="entry name" value="ANKYRIN REPEAT AND LEM DOMAIN-CONTAINING PROTEIN 2"/>
    <property type="match status" value="1"/>
</dbReference>